<evidence type="ECO:0000259" key="2">
    <source>
        <dbReference type="PROSITE" id="PS50110"/>
    </source>
</evidence>
<reference evidence="3" key="1">
    <citation type="submission" date="2016-11" db="EMBL/GenBank/DDBJ databases">
        <title>Complete genome sequence of Virgibacillus dokdonensis 21D, a halophilic bacterium isolated from the deep hypersaline anoxic basin Discovery in the Mediterranean Sea.</title>
        <authorList>
            <person name="Zeaiter Z."/>
            <person name="Booth J.M."/>
            <person name="Prosdocimi E.M."/>
            <person name="Mapelli F."/>
            <person name="Fusi M."/>
            <person name="Daffonchio D."/>
            <person name="Borin S."/>
            <person name="Crotti E."/>
        </authorList>
    </citation>
    <scope>NUCLEOTIDE SEQUENCE</scope>
    <source>
        <strain evidence="3">21D</strain>
    </source>
</reference>
<gene>
    <name evidence="3" type="primary">cheY_1</name>
    <name evidence="3" type="ORF">A21D_03481</name>
    <name evidence="4" type="ORF">V2W34_16510</name>
</gene>
<keyword evidence="6" id="KW-1185">Reference proteome</keyword>
<dbReference type="RefSeq" id="WP_077703843.1">
    <property type="nucleotide sequence ID" value="NZ_CP018622.1"/>
</dbReference>
<dbReference type="Proteomes" id="UP001356080">
    <property type="component" value="Unassembled WGS sequence"/>
</dbReference>
<dbReference type="EMBL" id="JAZHPM010000035">
    <property type="protein sequence ID" value="MEF2293604.1"/>
    <property type="molecule type" value="Genomic_DNA"/>
</dbReference>
<dbReference type="EMBL" id="CP018622">
    <property type="protein sequence ID" value="AUJ26515.1"/>
    <property type="molecule type" value="Genomic_DNA"/>
</dbReference>
<evidence type="ECO:0000313" key="6">
    <source>
        <dbReference type="Proteomes" id="UP001356080"/>
    </source>
</evidence>
<dbReference type="InterPro" id="IPR011006">
    <property type="entry name" value="CheY-like_superfamily"/>
</dbReference>
<dbReference type="Gene3D" id="3.40.50.2300">
    <property type="match status" value="1"/>
</dbReference>
<dbReference type="SUPFAM" id="SSF52172">
    <property type="entry name" value="CheY-like"/>
    <property type="match status" value="1"/>
</dbReference>
<dbReference type="Proteomes" id="UP000234237">
    <property type="component" value="Chromosome"/>
</dbReference>
<dbReference type="InterPro" id="IPR001789">
    <property type="entry name" value="Sig_transdc_resp-reg_receiver"/>
</dbReference>
<reference evidence="5" key="2">
    <citation type="submission" date="2016-11" db="EMBL/GenBank/DDBJ databases">
        <title>Complete genome sequence of Virgibacillus pantothenticus 21D, a halophilic bacterium isolated from the deep hypersaline anoxic basin Discovery in the Mediterranean Sea.</title>
        <authorList>
            <person name="Zeaiter Z."/>
            <person name="Booth J.M."/>
            <person name="Prosdocimi E.M."/>
            <person name="Mapelli F."/>
            <person name="Fusi M."/>
            <person name="Daffonchio D."/>
            <person name="Borin S."/>
            <person name="Crotti E."/>
        </authorList>
    </citation>
    <scope>NUCLEOTIDE SEQUENCE [LARGE SCALE GENOMIC DNA]</scope>
    <source>
        <strain evidence="5">21D</strain>
    </source>
</reference>
<proteinExistence type="predicted"/>
<dbReference type="STRING" id="302167.GCA_900166595_02375"/>
<dbReference type="AlphaFoldDB" id="A0A2K9J4B1"/>
<reference evidence="4 6" key="3">
    <citation type="submission" date="2024-01" db="EMBL/GenBank/DDBJ databases">
        <title>Survival strategy associated with biotechnological potential of Virgibacillus dokdonensis T4.6 isolated from salt-fermented shrimp paste.</title>
        <authorList>
            <person name="Doan T.V."/>
            <person name="Quach N.T."/>
            <person name="Phi Q.-T."/>
        </authorList>
    </citation>
    <scope>NUCLEOTIDE SEQUENCE [LARGE SCALE GENOMIC DNA]</scope>
    <source>
        <strain evidence="4 6">T4.6</strain>
    </source>
</reference>
<evidence type="ECO:0000313" key="4">
    <source>
        <dbReference type="EMBL" id="MEF2293604.1"/>
    </source>
</evidence>
<accession>A0A2K9J4B1</accession>
<protein>
    <submittedName>
        <fullName evidence="3">Chemotaxis protein CheY</fullName>
    </submittedName>
    <submittedName>
        <fullName evidence="4">Response regulator</fullName>
    </submittedName>
</protein>
<organism evidence="3 5">
    <name type="scientific">Virgibacillus dokdonensis</name>
    <dbReference type="NCBI Taxonomy" id="302167"/>
    <lineage>
        <taxon>Bacteria</taxon>
        <taxon>Bacillati</taxon>
        <taxon>Bacillota</taxon>
        <taxon>Bacilli</taxon>
        <taxon>Bacillales</taxon>
        <taxon>Bacillaceae</taxon>
        <taxon>Virgibacillus</taxon>
    </lineage>
</organism>
<dbReference type="PANTHER" id="PTHR43228:SF1">
    <property type="entry name" value="TWO-COMPONENT RESPONSE REGULATOR ARR22"/>
    <property type="match status" value="1"/>
</dbReference>
<dbReference type="InterPro" id="IPR052048">
    <property type="entry name" value="ST_Response_Regulator"/>
</dbReference>
<dbReference type="KEGG" id="vpn:A21D_03481"/>
<sequence length="123" mass="13823">MAKILVVDDANFLRAALASILKKKNHEIVGEAENGKEAVRLYQELEPDIVIMDITMPVMNGIEAMKKIIELDPKASVIMCSAMGQQKVVFEAIELGAKDFIVKPFDDNRVHDTIERVIHLKTY</sequence>
<name>A0A2K9J4B1_9BACI</name>
<evidence type="ECO:0000256" key="1">
    <source>
        <dbReference type="PROSITE-ProRule" id="PRU00169"/>
    </source>
</evidence>
<dbReference type="GO" id="GO:0000160">
    <property type="term" value="P:phosphorelay signal transduction system"/>
    <property type="evidence" value="ECO:0007669"/>
    <property type="project" value="InterPro"/>
</dbReference>
<dbReference type="Pfam" id="PF00072">
    <property type="entry name" value="Response_reg"/>
    <property type="match status" value="1"/>
</dbReference>
<keyword evidence="1" id="KW-0597">Phosphoprotein</keyword>
<evidence type="ECO:0000313" key="3">
    <source>
        <dbReference type="EMBL" id="AUJ26515.1"/>
    </source>
</evidence>
<evidence type="ECO:0000313" key="5">
    <source>
        <dbReference type="Proteomes" id="UP000234237"/>
    </source>
</evidence>
<dbReference type="PROSITE" id="PS50110">
    <property type="entry name" value="RESPONSE_REGULATORY"/>
    <property type="match status" value="1"/>
</dbReference>
<feature type="domain" description="Response regulatory" evidence="2">
    <location>
        <begin position="3"/>
        <end position="118"/>
    </location>
</feature>
<dbReference type="SMART" id="SM00448">
    <property type="entry name" value="REC"/>
    <property type="match status" value="1"/>
</dbReference>
<feature type="modified residue" description="4-aspartylphosphate" evidence="1">
    <location>
        <position position="53"/>
    </location>
</feature>
<dbReference type="PANTHER" id="PTHR43228">
    <property type="entry name" value="TWO-COMPONENT RESPONSE REGULATOR"/>
    <property type="match status" value="1"/>
</dbReference>